<feature type="region of interest" description="Disordered" evidence="1">
    <location>
        <begin position="1"/>
        <end position="64"/>
    </location>
</feature>
<dbReference type="EMBL" id="BAAAYK010000004">
    <property type="protein sequence ID" value="GAA3352498.1"/>
    <property type="molecule type" value="Genomic_DNA"/>
</dbReference>
<sequence>MSSVIPEHPRRARHVFRSRRTAEEETPCSRTSAASPLPPPSPGRSPGSPSSPPGPATANPSDTACTAADVNVTVVKEQGGAAGHEAFRIDYAATKPDVNCKLQGGPRGLVFNENGAPIPGIDVVPENSAAEPVNLTATSPAHSYLIQAADAAPHAAVPTGVEFSLPSALEDDRVATDWPGGEQLKGVLQATPVAQG</sequence>
<evidence type="ECO:0000256" key="1">
    <source>
        <dbReference type="SAM" id="MobiDB-lite"/>
    </source>
</evidence>
<evidence type="ECO:0000313" key="3">
    <source>
        <dbReference type="Proteomes" id="UP001500483"/>
    </source>
</evidence>
<reference evidence="3" key="1">
    <citation type="journal article" date="2019" name="Int. J. Syst. Evol. Microbiol.">
        <title>The Global Catalogue of Microorganisms (GCM) 10K type strain sequencing project: providing services to taxonomists for standard genome sequencing and annotation.</title>
        <authorList>
            <consortium name="The Broad Institute Genomics Platform"/>
            <consortium name="The Broad Institute Genome Sequencing Center for Infectious Disease"/>
            <person name="Wu L."/>
            <person name="Ma J."/>
        </authorList>
    </citation>
    <scope>NUCLEOTIDE SEQUENCE [LARGE SCALE GENOMIC DNA]</scope>
    <source>
        <strain evidence="3">JCM 9687</strain>
    </source>
</reference>
<feature type="compositionally biased region" description="Basic residues" evidence="1">
    <location>
        <begin position="10"/>
        <end position="19"/>
    </location>
</feature>
<organism evidence="2 3">
    <name type="scientific">Saccharopolyspora gregorii</name>
    <dbReference type="NCBI Taxonomy" id="33914"/>
    <lineage>
        <taxon>Bacteria</taxon>
        <taxon>Bacillati</taxon>
        <taxon>Actinomycetota</taxon>
        <taxon>Actinomycetes</taxon>
        <taxon>Pseudonocardiales</taxon>
        <taxon>Pseudonocardiaceae</taxon>
        <taxon>Saccharopolyspora</taxon>
    </lineage>
</organism>
<feature type="compositionally biased region" description="Pro residues" evidence="1">
    <location>
        <begin position="36"/>
        <end position="55"/>
    </location>
</feature>
<comment type="caution">
    <text evidence="2">The sequence shown here is derived from an EMBL/GenBank/DDBJ whole genome shotgun (WGS) entry which is preliminary data.</text>
</comment>
<accession>A0ABP6RJW8</accession>
<evidence type="ECO:0000313" key="2">
    <source>
        <dbReference type="EMBL" id="GAA3352498.1"/>
    </source>
</evidence>
<dbReference type="RefSeq" id="WP_344923760.1">
    <property type="nucleotide sequence ID" value="NZ_BAAAYK010000004.1"/>
</dbReference>
<protein>
    <recommendedName>
        <fullName evidence="4">DUF4232 domain-containing protein</fullName>
    </recommendedName>
</protein>
<name>A0ABP6RJW8_9PSEU</name>
<proteinExistence type="predicted"/>
<keyword evidence="3" id="KW-1185">Reference proteome</keyword>
<evidence type="ECO:0008006" key="4">
    <source>
        <dbReference type="Google" id="ProtNLM"/>
    </source>
</evidence>
<gene>
    <name evidence="2" type="ORF">GCM10020366_02400</name>
</gene>
<dbReference type="Proteomes" id="UP001500483">
    <property type="component" value="Unassembled WGS sequence"/>
</dbReference>